<organism evidence="2 3">
    <name type="scientific">Gordonia alkanivorans NBRC 16433</name>
    <dbReference type="NCBI Taxonomy" id="1027371"/>
    <lineage>
        <taxon>Bacteria</taxon>
        <taxon>Bacillati</taxon>
        <taxon>Actinomycetota</taxon>
        <taxon>Actinomycetes</taxon>
        <taxon>Mycobacteriales</taxon>
        <taxon>Gordoniaceae</taxon>
        <taxon>Gordonia</taxon>
    </lineage>
</organism>
<dbReference type="Proteomes" id="UP000003558">
    <property type="component" value="Unassembled WGS sequence"/>
</dbReference>
<dbReference type="InterPro" id="IPR029063">
    <property type="entry name" value="SAM-dependent_MTases_sf"/>
</dbReference>
<dbReference type="RefSeq" id="WP_006361023.1">
    <property type="nucleotide sequence ID" value="NZ_BACI01000120.1"/>
</dbReference>
<evidence type="ECO:0000313" key="3">
    <source>
        <dbReference type="Proteomes" id="UP000003558"/>
    </source>
</evidence>
<dbReference type="InterPro" id="IPR052514">
    <property type="entry name" value="SAM-dependent_MTase"/>
</dbReference>
<evidence type="ECO:0000313" key="2">
    <source>
        <dbReference type="EMBL" id="GAA14957.1"/>
    </source>
</evidence>
<dbReference type="STRING" id="1027371.GOALK_120_00140"/>
<reference evidence="2 3" key="1">
    <citation type="submission" date="2011-05" db="EMBL/GenBank/DDBJ databases">
        <title>Whole genome shotgun sequence of Gordonia alkanivorans NBRC 16433.</title>
        <authorList>
            <person name="Hosoyama A."/>
            <person name="Nakamura S."/>
            <person name="Takarada H."/>
            <person name="Tsuchikane K."/>
            <person name="Yamazaki S."/>
            <person name="Fujita N."/>
        </authorList>
    </citation>
    <scope>NUCLEOTIDE SEQUENCE [LARGE SCALE GENOMIC DNA]</scope>
    <source>
        <strain evidence="2 3">NBRC 16433</strain>
    </source>
</reference>
<dbReference type="AlphaFoldDB" id="F9W268"/>
<feature type="domain" description="Methyltransferase FkbM" evidence="1">
    <location>
        <begin position="79"/>
        <end position="203"/>
    </location>
</feature>
<evidence type="ECO:0000259" key="1">
    <source>
        <dbReference type="Pfam" id="PF05050"/>
    </source>
</evidence>
<dbReference type="NCBIfam" id="TIGR01444">
    <property type="entry name" value="fkbM_fam"/>
    <property type="match status" value="1"/>
</dbReference>
<dbReference type="InterPro" id="IPR006342">
    <property type="entry name" value="FkbM_mtfrase"/>
</dbReference>
<sequence length="259" mass="28777">MLAAERERRTRGIVLDSRTYLDNYYGLKDRDFVVELRSGARAHVRARDNQAVGDIDILDELLIQNVYRLHECGSRVVLDVGAQAGYFSLISAARDDAHRVIAIEPSRENFDALRRNVALNPLLPIETRMSALDQSCGLGVLRLDPSNAGGHKLHRPRDGLVDVSRAGFVQATRTLCVDAALYGLEGALVKLDIEGAEVGVIDQIVRSASWRTLLMEEHRAVGALSLHTDLAAIGVRIDVLSRTEYEGEGRFQVVRLRRR</sequence>
<gene>
    <name evidence="2" type="ORF">GOALK_120_00140</name>
</gene>
<comment type="caution">
    <text evidence="2">The sequence shown here is derived from an EMBL/GenBank/DDBJ whole genome shotgun (WGS) entry which is preliminary data.</text>
</comment>
<dbReference type="Gene3D" id="3.40.50.150">
    <property type="entry name" value="Vaccinia Virus protein VP39"/>
    <property type="match status" value="1"/>
</dbReference>
<name>F9W268_9ACTN</name>
<accession>F9W268</accession>
<dbReference type="eggNOG" id="COG2520">
    <property type="taxonomic scope" value="Bacteria"/>
</dbReference>
<dbReference type="EMBL" id="BACI01000120">
    <property type="protein sequence ID" value="GAA14957.1"/>
    <property type="molecule type" value="Genomic_DNA"/>
</dbReference>
<dbReference type="SUPFAM" id="SSF53335">
    <property type="entry name" value="S-adenosyl-L-methionine-dependent methyltransferases"/>
    <property type="match status" value="1"/>
</dbReference>
<protein>
    <recommendedName>
        <fullName evidence="1">Methyltransferase FkbM domain-containing protein</fullName>
    </recommendedName>
</protein>
<dbReference type="PANTHER" id="PTHR34203:SF15">
    <property type="entry name" value="SLL1173 PROTEIN"/>
    <property type="match status" value="1"/>
</dbReference>
<dbReference type="PANTHER" id="PTHR34203">
    <property type="entry name" value="METHYLTRANSFERASE, FKBM FAMILY PROTEIN"/>
    <property type="match status" value="1"/>
</dbReference>
<dbReference type="Pfam" id="PF05050">
    <property type="entry name" value="Methyltransf_21"/>
    <property type="match status" value="1"/>
</dbReference>
<proteinExistence type="predicted"/>